<keyword evidence="2" id="KW-1185">Reference proteome</keyword>
<dbReference type="Proteomes" id="UP000547931">
    <property type="component" value="Unassembled WGS sequence"/>
</dbReference>
<dbReference type="SUPFAM" id="SSF141571">
    <property type="entry name" value="Pentapeptide repeat-like"/>
    <property type="match status" value="1"/>
</dbReference>
<reference evidence="1 2" key="1">
    <citation type="submission" date="2018-02" db="EMBL/GenBank/DDBJ databases">
        <authorList>
            <person name="Machado R.A."/>
        </authorList>
    </citation>
    <scope>NUCLEOTIDE SEQUENCE [LARGE SCALE GENOMIC DNA]</scope>
    <source>
        <strain evidence="1 2">DSM 23271</strain>
    </source>
</reference>
<comment type="caution">
    <text evidence="1">The sequence shown here is derived from an EMBL/GenBank/DDBJ whole genome shotgun (WGS) entry which is preliminary data.</text>
</comment>
<evidence type="ECO:0000313" key="2">
    <source>
        <dbReference type="Proteomes" id="UP000547931"/>
    </source>
</evidence>
<name>A0A7X5QLT9_9GAMM</name>
<dbReference type="RefSeq" id="WP_036842887.1">
    <property type="nucleotide sequence ID" value="NZ_CAWPIE010000009.1"/>
</dbReference>
<dbReference type="EMBL" id="PUJV01000009">
    <property type="protein sequence ID" value="NHB96748.1"/>
    <property type="molecule type" value="Genomic_DNA"/>
</dbReference>
<evidence type="ECO:0008006" key="3">
    <source>
        <dbReference type="Google" id="ProtNLM"/>
    </source>
</evidence>
<dbReference type="AlphaFoldDB" id="A0A7X5QLT9"/>
<organism evidence="1 2">
    <name type="scientific">Photorhabdus stackebrandtii</name>
    <dbReference type="NCBI Taxonomy" id="1123042"/>
    <lineage>
        <taxon>Bacteria</taxon>
        <taxon>Pseudomonadati</taxon>
        <taxon>Pseudomonadota</taxon>
        <taxon>Gammaproteobacteria</taxon>
        <taxon>Enterobacterales</taxon>
        <taxon>Morganellaceae</taxon>
        <taxon>Photorhabdus</taxon>
    </lineage>
</organism>
<proteinExistence type="predicted"/>
<accession>A0A7X5QLT9</accession>
<evidence type="ECO:0000313" key="1">
    <source>
        <dbReference type="EMBL" id="NHB96748.1"/>
    </source>
</evidence>
<sequence length="92" mass="10164">MGSGLRLAYFAKENLDDMSIMAANLSNVDLYGVTLFNAGLTNISVNDCKLITEYGDQQLIIGDTWLIASSTEIYSQHDDLASMNKHNNFVNN</sequence>
<gene>
    <name evidence="1" type="ORF">C5470_10140</name>
</gene>
<protein>
    <recommendedName>
        <fullName evidence="3">Pentapeptide repeat-containing protein</fullName>
    </recommendedName>
</protein>